<accession>A0A195AVR2</accession>
<evidence type="ECO:0000256" key="1">
    <source>
        <dbReference type="SAM" id="Phobius"/>
    </source>
</evidence>
<evidence type="ECO:0000313" key="3">
    <source>
        <dbReference type="Proteomes" id="UP000078540"/>
    </source>
</evidence>
<keyword evidence="3" id="KW-1185">Reference proteome</keyword>
<dbReference type="AlphaFoldDB" id="A0A195AVR2"/>
<sequence>LKELKMCLNELSIIDDTLEALGVSKKYQRLHNWIIRIIIGWIIYFYYGLAISIYKVYFIKMYSKERFYLQFVNNFLIDVYILSALIFGIVLGYTSSRFHQVNDRLHVLYSDIFDNGDYKKQNRSILICERITGAKDRKQYIWIIM</sequence>
<proteinExistence type="predicted"/>
<keyword evidence="1" id="KW-0812">Transmembrane</keyword>
<name>A0A195AVR2_9HYME</name>
<keyword evidence="1" id="KW-1133">Transmembrane helix</keyword>
<dbReference type="Proteomes" id="UP000078540">
    <property type="component" value="Unassembled WGS sequence"/>
</dbReference>
<evidence type="ECO:0000313" key="2">
    <source>
        <dbReference type="EMBL" id="KYM76115.1"/>
    </source>
</evidence>
<protein>
    <recommendedName>
        <fullName evidence="4">Gustatory receptor</fullName>
    </recommendedName>
</protein>
<keyword evidence="1" id="KW-0472">Membrane</keyword>
<feature type="transmembrane region" description="Helical" evidence="1">
    <location>
        <begin position="74"/>
        <end position="94"/>
    </location>
</feature>
<reference evidence="2 3" key="1">
    <citation type="submission" date="2015-09" db="EMBL/GenBank/DDBJ databases">
        <title>Atta colombica WGS genome.</title>
        <authorList>
            <person name="Nygaard S."/>
            <person name="Hu H."/>
            <person name="Boomsma J."/>
            <person name="Zhang G."/>
        </authorList>
    </citation>
    <scope>NUCLEOTIDE SEQUENCE [LARGE SCALE GENOMIC DNA]</scope>
    <source>
        <strain evidence="2">Treedump-2</strain>
        <tissue evidence="2">Whole body</tissue>
    </source>
</reference>
<organism evidence="2 3">
    <name type="scientific">Atta colombica</name>
    <dbReference type="NCBI Taxonomy" id="520822"/>
    <lineage>
        <taxon>Eukaryota</taxon>
        <taxon>Metazoa</taxon>
        <taxon>Ecdysozoa</taxon>
        <taxon>Arthropoda</taxon>
        <taxon>Hexapoda</taxon>
        <taxon>Insecta</taxon>
        <taxon>Pterygota</taxon>
        <taxon>Neoptera</taxon>
        <taxon>Endopterygota</taxon>
        <taxon>Hymenoptera</taxon>
        <taxon>Apocrita</taxon>
        <taxon>Aculeata</taxon>
        <taxon>Formicoidea</taxon>
        <taxon>Formicidae</taxon>
        <taxon>Myrmicinae</taxon>
        <taxon>Atta</taxon>
    </lineage>
</organism>
<dbReference type="EMBL" id="KQ976736">
    <property type="protein sequence ID" value="KYM76115.1"/>
    <property type="molecule type" value="Genomic_DNA"/>
</dbReference>
<feature type="non-terminal residue" evidence="2">
    <location>
        <position position="1"/>
    </location>
</feature>
<feature type="transmembrane region" description="Helical" evidence="1">
    <location>
        <begin position="33"/>
        <end position="54"/>
    </location>
</feature>
<gene>
    <name evidence="2" type="ORF">ALC53_13600</name>
</gene>
<evidence type="ECO:0008006" key="4">
    <source>
        <dbReference type="Google" id="ProtNLM"/>
    </source>
</evidence>